<dbReference type="PROSITE" id="PS00150">
    <property type="entry name" value="ACYLPHOSPHATASE_1"/>
    <property type="match status" value="1"/>
</dbReference>
<protein>
    <recommendedName>
        <fullName evidence="2 4">acylphosphatase</fullName>
        <ecNumber evidence="2 4">3.6.1.7</ecNumber>
    </recommendedName>
</protein>
<evidence type="ECO:0000256" key="4">
    <source>
        <dbReference type="PROSITE-ProRule" id="PRU00520"/>
    </source>
</evidence>
<dbReference type="InterPro" id="IPR020456">
    <property type="entry name" value="Acylphosphatase"/>
</dbReference>
<dbReference type="PANTHER" id="PTHR47268:SF4">
    <property type="entry name" value="ACYLPHOSPHATASE"/>
    <property type="match status" value="1"/>
</dbReference>
<sequence>MLPVGRLSRGEVLPILRRMQPSPPPDDVVAARFLVSGEVQGVGFRAATRRRAVGLGLAGVARNLDDGRVEVLAEGAPAAVEALAAWLHQGPPSARVATVERSEAPASGWRGFEID</sequence>
<feature type="active site" evidence="4">
    <location>
        <position position="63"/>
    </location>
</feature>
<accession>A0A0G3BVT2</accession>
<dbReference type="STRING" id="413882.AAW51_5447"/>
<dbReference type="Proteomes" id="UP000035352">
    <property type="component" value="Chromosome"/>
</dbReference>
<evidence type="ECO:0000259" key="6">
    <source>
        <dbReference type="PROSITE" id="PS51160"/>
    </source>
</evidence>
<dbReference type="InterPro" id="IPR001792">
    <property type="entry name" value="Acylphosphatase-like_dom"/>
</dbReference>
<organism evidence="7 8">
    <name type="scientific">Caldimonas brevitalea</name>
    <dbReference type="NCBI Taxonomy" id="413882"/>
    <lineage>
        <taxon>Bacteria</taxon>
        <taxon>Pseudomonadati</taxon>
        <taxon>Pseudomonadota</taxon>
        <taxon>Betaproteobacteria</taxon>
        <taxon>Burkholderiales</taxon>
        <taxon>Sphaerotilaceae</taxon>
        <taxon>Caldimonas</taxon>
    </lineage>
</organism>
<dbReference type="Pfam" id="PF00708">
    <property type="entry name" value="Acylphosphatase"/>
    <property type="match status" value="1"/>
</dbReference>
<name>A0A0G3BVT2_9BURK</name>
<dbReference type="InterPro" id="IPR017968">
    <property type="entry name" value="Acylphosphatase_CS"/>
</dbReference>
<dbReference type="PANTHER" id="PTHR47268">
    <property type="entry name" value="ACYLPHOSPHATASE"/>
    <property type="match status" value="1"/>
</dbReference>
<feature type="active site" evidence="4">
    <location>
        <position position="45"/>
    </location>
</feature>
<evidence type="ECO:0000256" key="1">
    <source>
        <dbReference type="ARBA" id="ARBA00005614"/>
    </source>
</evidence>
<dbReference type="Gene3D" id="3.30.70.100">
    <property type="match status" value="1"/>
</dbReference>
<comment type="similarity">
    <text evidence="1 5">Belongs to the acylphosphatase family.</text>
</comment>
<proteinExistence type="inferred from homology"/>
<dbReference type="EMBL" id="CP011371">
    <property type="protein sequence ID" value="AKJ32138.1"/>
    <property type="molecule type" value="Genomic_DNA"/>
</dbReference>
<evidence type="ECO:0000313" key="7">
    <source>
        <dbReference type="EMBL" id="AKJ32138.1"/>
    </source>
</evidence>
<dbReference type="GO" id="GO:0003998">
    <property type="term" value="F:acylphosphatase activity"/>
    <property type="evidence" value="ECO:0007669"/>
    <property type="project" value="UniProtKB-EC"/>
</dbReference>
<dbReference type="InterPro" id="IPR036046">
    <property type="entry name" value="Acylphosphatase-like_dom_sf"/>
</dbReference>
<dbReference type="EC" id="3.6.1.7" evidence="2 4"/>
<gene>
    <name evidence="7" type="primary">acyP</name>
    <name evidence="7" type="ORF">AAW51_5447</name>
</gene>
<dbReference type="KEGG" id="pbh:AAW51_5447"/>
<dbReference type="AlphaFoldDB" id="A0A0G3BVT2"/>
<keyword evidence="8" id="KW-1185">Reference proteome</keyword>
<evidence type="ECO:0000256" key="3">
    <source>
        <dbReference type="ARBA" id="ARBA00047645"/>
    </source>
</evidence>
<dbReference type="PROSITE" id="PS51160">
    <property type="entry name" value="ACYLPHOSPHATASE_3"/>
    <property type="match status" value="1"/>
</dbReference>
<comment type="catalytic activity">
    <reaction evidence="3 4">
        <text>an acyl phosphate + H2O = a carboxylate + phosphate + H(+)</text>
        <dbReference type="Rhea" id="RHEA:14965"/>
        <dbReference type="ChEBI" id="CHEBI:15377"/>
        <dbReference type="ChEBI" id="CHEBI:15378"/>
        <dbReference type="ChEBI" id="CHEBI:29067"/>
        <dbReference type="ChEBI" id="CHEBI:43474"/>
        <dbReference type="ChEBI" id="CHEBI:59918"/>
        <dbReference type="EC" id="3.6.1.7"/>
    </reaction>
</comment>
<reference evidence="7 8" key="1">
    <citation type="submission" date="2015-05" db="EMBL/GenBank/DDBJ databases">
        <authorList>
            <person name="Tang B."/>
            <person name="Yu Y."/>
        </authorList>
    </citation>
    <scope>NUCLEOTIDE SEQUENCE [LARGE SCALE GENOMIC DNA]</scope>
    <source>
        <strain evidence="7 8">DSM 7029</strain>
    </source>
</reference>
<feature type="domain" description="Acylphosphatase-like" evidence="6">
    <location>
        <begin position="30"/>
        <end position="115"/>
    </location>
</feature>
<dbReference type="SUPFAM" id="SSF54975">
    <property type="entry name" value="Acylphosphatase/BLUF domain-like"/>
    <property type="match status" value="1"/>
</dbReference>
<evidence type="ECO:0000256" key="5">
    <source>
        <dbReference type="RuleBase" id="RU004168"/>
    </source>
</evidence>
<evidence type="ECO:0000313" key="8">
    <source>
        <dbReference type="Proteomes" id="UP000035352"/>
    </source>
</evidence>
<keyword evidence="4" id="KW-0378">Hydrolase</keyword>
<evidence type="ECO:0000256" key="2">
    <source>
        <dbReference type="ARBA" id="ARBA00012150"/>
    </source>
</evidence>